<dbReference type="GO" id="GO:0046872">
    <property type="term" value="F:metal ion binding"/>
    <property type="evidence" value="ECO:0007669"/>
    <property type="project" value="UniProtKB-KW"/>
</dbReference>
<dbReference type="InterPro" id="IPR006073">
    <property type="entry name" value="GTP-bd"/>
</dbReference>
<dbReference type="Pfam" id="PF10396">
    <property type="entry name" value="TrmE_N"/>
    <property type="match status" value="1"/>
</dbReference>
<feature type="binding site" evidence="7">
    <location>
        <position position="256"/>
    </location>
    <ligand>
        <name>Mg(2+)</name>
        <dbReference type="ChEBI" id="CHEBI:18420"/>
    </ligand>
</feature>
<dbReference type="SUPFAM" id="SSF52540">
    <property type="entry name" value="P-loop containing nucleoside triphosphate hydrolases"/>
    <property type="match status" value="1"/>
</dbReference>
<dbReference type="InterPro" id="IPR005225">
    <property type="entry name" value="Small_GTP-bd"/>
</dbReference>
<name>A0AAC8ZUM1_9PROT</name>
<dbReference type="GO" id="GO:0030488">
    <property type="term" value="P:tRNA methylation"/>
    <property type="evidence" value="ECO:0007669"/>
    <property type="project" value="TreeGrafter"/>
</dbReference>
<dbReference type="NCBIfam" id="TIGR00450">
    <property type="entry name" value="mnmE_trmE_thdF"/>
    <property type="match status" value="1"/>
</dbReference>
<dbReference type="KEGG" id="ati:AL072_04500"/>
<gene>
    <name evidence="7" type="primary">mnmE</name>
    <name evidence="7" type="synonym">trmE</name>
    <name evidence="10" type="ORF">AL072_04500</name>
</gene>
<keyword evidence="7" id="KW-0479">Metal-binding</keyword>
<dbReference type="Proteomes" id="UP000069935">
    <property type="component" value="Chromosome 1"/>
</dbReference>
<organism evidence="10 11">
    <name type="scientific">Azospirillum thiophilum</name>
    <dbReference type="NCBI Taxonomy" id="528244"/>
    <lineage>
        <taxon>Bacteria</taxon>
        <taxon>Pseudomonadati</taxon>
        <taxon>Pseudomonadota</taxon>
        <taxon>Alphaproteobacteria</taxon>
        <taxon>Rhodospirillales</taxon>
        <taxon>Azospirillaceae</taxon>
        <taxon>Azospirillum</taxon>
    </lineage>
</organism>
<dbReference type="CDD" id="cd04164">
    <property type="entry name" value="trmE"/>
    <property type="match status" value="1"/>
</dbReference>
<feature type="binding site" evidence="7">
    <location>
        <position position="125"/>
    </location>
    <ligand>
        <name>(6S)-5-formyl-5,6,7,8-tetrahydrofolate</name>
        <dbReference type="ChEBI" id="CHEBI:57457"/>
    </ligand>
</feature>
<dbReference type="RefSeq" id="WP_045582498.1">
    <property type="nucleotide sequence ID" value="NZ_CP012401.1"/>
</dbReference>
<dbReference type="InterPro" id="IPR027266">
    <property type="entry name" value="TrmE/GcvT-like"/>
</dbReference>
<feature type="domain" description="TrmE-type G" evidence="9">
    <location>
        <begin position="221"/>
        <end position="373"/>
    </location>
</feature>
<dbReference type="InterPro" id="IPR004520">
    <property type="entry name" value="GTPase_MnmE"/>
</dbReference>
<evidence type="ECO:0000256" key="6">
    <source>
        <dbReference type="ARBA" id="ARBA00023134"/>
    </source>
</evidence>
<comment type="cofactor">
    <cofactor evidence="7">
        <name>K(+)</name>
        <dbReference type="ChEBI" id="CHEBI:29103"/>
    </cofactor>
    <text evidence="7">Binds 1 potassium ion per subunit.</text>
</comment>
<keyword evidence="2 7" id="KW-0819">tRNA processing</keyword>
<comment type="function">
    <text evidence="7">Exhibits a very high intrinsic GTPase hydrolysis rate. Involved in the addition of a carboxymethylaminomethyl (cmnm) group at the wobble position (U34) of certain tRNAs, forming tRNA-cmnm(5)s(2)U34.</text>
</comment>
<dbReference type="PRINTS" id="PR00326">
    <property type="entry name" value="GTP1OBG"/>
</dbReference>
<keyword evidence="7" id="KW-0963">Cytoplasm</keyword>
<evidence type="ECO:0000313" key="11">
    <source>
        <dbReference type="Proteomes" id="UP000069935"/>
    </source>
</evidence>
<feature type="binding site" evidence="7">
    <location>
        <begin position="275"/>
        <end position="278"/>
    </location>
    <ligand>
        <name>GTP</name>
        <dbReference type="ChEBI" id="CHEBI:37565"/>
    </ligand>
</feature>
<reference evidence="11" key="1">
    <citation type="submission" date="2015-08" db="EMBL/GenBank/DDBJ databases">
        <title>Complete Genome Sequence of Azospirillum thiophilum BV-S.</title>
        <authorList>
            <person name="Fomenkov A."/>
            <person name="Vincze T."/>
            <person name="Grabovich M."/>
            <person name="Dubinina G."/>
            <person name="Orlova M."/>
            <person name="Belousova E."/>
            <person name="Roberts R.J."/>
        </authorList>
    </citation>
    <scope>NUCLEOTIDE SEQUENCE [LARGE SCALE GENOMIC DNA]</scope>
    <source>
        <strain evidence="11">BV-S</strain>
    </source>
</reference>
<dbReference type="InterPro" id="IPR027417">
    <property type="entry name" value="P-loop_NTPase"/>
</dbReference>
<dbReference type="GO" id="GO:0002098">
    <property type="term" value="P:tRNA wobble uridine modification"/>
    <property type="evidence" value="ECO:0007669"/>
    <property type="project" value="TreeGrafter"/>
</dbReference>
<dbReference type="InterPro" id="IPR027368">
    <property type="entry name" value="MnmE_dom2"/>
</dbReference>
<feature type="binding site" evidence="7">
    <location>
        <begin position="250"/>
        <end position="256"/>
    </location>
    <ligand>
        <name>GTP</name>
        <dbReference type="ChEBI" id="CHEBI:37565"/>
    </ligand>
</feature>
<evidence type="ECO:0000256" key="3">
    <source>
        <dbReference type="ARBA" id="ARBA00022741"/>
    </source>
</evidence>
<dbReference type="GO" id="GO:0005737">
    <property type="term" value="C:cytoplasm"/>
    <property type="evidence" value="ECO:0007669"/>
    <property type="project" value="UniProtKB-SubCell"/>
</dbReference>
<dbReference type="SUPFAM" id="SSF116878">
    <property type="entry name" value="TrmE connector domain"/>
    <property type="match status" value="1"/>
</dbReference>
<accession>A0AAC8ZUM1</accession>
<proteinExistence type="inferred from homology"/>
<comment type="similarity">
    <text evidence="1 7 8">Belongs to the TRAFAC class TrmE-Era-EngA-EngB-Septin-like GTPase superfamily. TrmE GTPase family.</text>
</comment>
<dbReference type="GO" id="GO:0005525">
    <property type="term" value="F:GTP binding"/>
    <property type="evidence" value="ECO:0007669"/>
    <property type="project" value="UniProtKB-UniRule"/>
</dbReference>
<evidence type="ECO:0000313" key="10">
    <source>
        <dbReference type="EMBL" id="ALG71995.1"/>
    </source>
</evidence>
<dbReference type="Gene3D" id="1.20.120.430">
    <property type="entry name" value="tRNA modification GTPase MnmE domain 2"/>
    <property type="match status" value="1"/>
</dbReference>
<comment type="subcellular location">
    <subcellularLocation>
        <location evidence="7">Cytoplasm</location>
    </subcellularLocation>
</comment>
<dbReference type="InterPro" id="IPR031168">
    <property type="entry name" value="G_TrmE"/>
</dbReference>
<dbReference type="EC" id="3.6.-.-" evidence="7"/>
<keyword evidence="4 7" id="KW-0378">Hydrolase</keyword>
<evidence type="ECO:0000256" key="2">
    <source>
        <dbReference type="ARBA" id="ARBA00022694"/>
    </source>
</evidence>
<sequence length="447" mass="47230">MPAFTSATIFALATAPGRSGVAVVRISGPEAGSALAALTGRPLPPPPRRAVLSQLRNPRSGDALDDALVLRFTGPASFTGEDVVELHLHGGRAVVSGVIEALGDLPGLRLAEPGEFTRRAFENGKLDLTEAEAVADLIDAETTAQRRQALRQMEGALGRLYDGWRERLTRALAHIEADIDFADEDLPGGVADAVRPVVAALASEITAHLDDGGRGERLREGLHIAIVGAPNAGKSSLLNALARRDAAIVSARAGTTRDVIEVHLDLGGYPVVLADTAGLREAAADEVEEEGIRRARDRAARADVKVAVFDATTLPVLDAATLALIDRDTVVVFNKIDLAVVTDPRPDLAPVMVSAHSGAGLKELEERLTAFSADRLAIGSAPSLTRARHRAALAECRESLIRALEAPLPELAAEDVRLASRALGRITGRVDVEDLLDVIFRDFCIGK</sequence>
<dbReference type="Gene3D" id="3.30.1360.120">
    <property type="entry name" value="Probable tRNA modification gtpase trme, domain 1"/>
    <property type="match status" value="1"/>
</dbReference>
<dbReference type="NCBIfam" id="NF003661">
    <property type="entry name" value="PRK05291.1-3"/>
    <property type="match status" value="1"/>
</dbReference>
<dbReference type="InterPro" id="IPR025867">
    <property type="entry name" value="MnmE_helical"/>
</dbReference>
<dbReference type="HAMAP" id="MF_00379">
    <property type="entry name" value="GTPase_MnmE"/>
    <property type="match status" value="1"/>
</dbReference>
<dbReference type="Pfam" id="PF01926">
    <property type="entry name" value="MMR_HSR1"/>
    <property type="match status" value="1"/>
</dbReference>
<comment type="caution">
    <text evidence="7">Lacks conserved residue(s) required for the propagation of feature annotation.</text>
</comment>
<evidence type="ECO:0000256" key="7">
    <source>
        <dbReference type="HAMAP-Rule" id="MF_00379"/>
    </source>
</evidence>
<keyword evidence="6 7" id="KW-0342">GTP-binding</keyword>
<dbReference type="InterPro" id="IPR018948">
    <property type="entry name" value="GTP-bd_TrmE_N"/>
</dbReference>
<feature type="binding site" evidence="7">
    <location>
        <begin position="231"/>
        <end position="236"/>
    </location>
    <ligand>
        <name>GTP</name>
        <dbReference type="ChEBI" id="CHEBI:37565"/>
    </ligand>
</feature>
<reference evidence="10 11" key="2">
    <citation type="journal article" date="2016" name="Genome Announc.">
        <title>Complete Genome Sequence of a Strain of Azospirillum thiophilum Isolated from a Sulfide Spring.</title>
        <authorList>
            <person name="Fomenkov A."/>
            <person name="Vincze T."/>
            <person name="Grabovich M."/>
            <person name="Anton B.P."/>
            <person name="Dubinina G."/>
            <person name="Orlova M."/>
            <person name="Belousova E."/>
            <person name="Roberts R.J."/>
        </authorList>
    </citation>
    <scope>NUCLEOTIDE SEQUENCE [LARGE SCALE GENOMIC DNA]</scope>
    <source>
        <strain evidence="10 11">BV-S</strain>
    </source>
</reference>
<evidence type="ECO:0000259" key="9">
    <source>
        <dbReference type="PROSITE" id="PS51709"/>
    </source>
</evidence>
<dbReference type="PANTHER" id="PTHR42714:SF2">
    <property type="entry name" value="TRNA MODIFICATION GTPASE GTPBP3, MITOCHONDRIAL"/>
    <property type="match status" value="1"/>
</dbReference>
<feature type="binding site" evidence="7">
    <location>
        <position position="447"/>
    </location>
    <ligand>
        <name>(6S)-5-formyl-5,6,7,8-tetrahydrofolate</name>
        <dbReference type="ChEBI" id="CHEBI:57457"/>
    </ligand>
</feature>
<evidence type="ECO:0000256" key="4">
    <source>
        <dbReference type="ARBA" id="ARBA00022801"/>
    </source>
</evidence>
<dbReference type="AlphaFoldDB" id="A0AAC8ZUM1"/>
<keyword evidence="3 7" id="KW-0547">Nucleotide-binding</keyword>
<dbReference type="Gene3D" id="3.40.50.300">
    <property type="entry name" value="P-loop containing nucleotide triphosphate hydrolases"/>
    <property type="match status" value="1"/>
</dbReference>
<keyword evidence="7" id="KW-0460">Magnesium</keyword>
<dbReference type="PROSITE" id="PS51709">
    <property type="entry name" value="G_TRME"/>
    <property type="match status" value="1"/>
</dbReference>
<dbReference type="CDD" id="cd14858">
    <property type="entry name" value="TrmE_N"/>
    <property type="match status" value="1"/>
</dbReference>
<dbReference type="GO" id="GO:0003924">
    <property type="term" value="F:GTPase activity"/>
    <property type="evidence" value="ECO:0007669"/>
    <property type="project" value="UniProtKB-UniRule"/>
</dbReference>
<feature type="binding site" evidence="7">
    <location>
        <position position="85"/>
    </location>
    <ligand>
        <name>(6S)-5-formyl-5,6,7,8-tetrahydrofolate</name>
        <dbReference type="ChEBI" id="CHEBI:57457"/>
    </ligand>
</feature>
<evidence type="ECO:0000256" key="1">
    <source>
        <dbReference type="ARBA" id="ARBA00011043"/>
    </source>
</evidence>
<dbReference type="PANTHER" id="PTHR42714">
    <property type="entry name" value="TRNA MODIFICATION GTPASE GTPBP3"/>
    <property type="match status" value="1"/>
</dbReference>
<protein>
    <recommendedName>
        <fullName evidence="7">tRNA modification GTPase MnmE</fullName>
        <ecNumber evidence="7">3.6.-.-</ecNumber>
    </recommendedName>
</protein>
<dbReference type="FunFam" id="3.30.1360.120:FF:000007">
    <property type="entry name" value="tRNA modification GTPase GTPBP3, mitochondrial"/>
    <property type="match status" value="1"/>
</dbReference>
<feature type="binding site" evidence="7">
    <location>
        <position position="235"/>
    </location>
    <ligand>
        <name>Mg(2+)</name>
        <dbReference type="ChEBI" id="CHEBI:18420"/>
    </ligand>
</feature>
<dbReference type="Pfam" id="PF12631">
    <property type="entry name" value="MnmE_helical"/>
    <property type="match status" value="1"/>
</dbReference>
<dbReference type="EMBL" id="CP012401">
    <property type="protein sequence ID" value="ALG71995.1"/>
    <property type="molecule type" value="Genomic_DNA"/>
</dbReference>
<feature type="binding site" evidence="7">
    <location>
        <position position="25"/>
    </location>
    <ligand>
        <name>(6S)-5-formyl-5,6,7,8-tetrahydrofolate</name>
        <dbReference type="ChEBI" id="CHEBI:57457"/>
    </ligand>
</feature>
<evidence type="ECO:0000256" key="5">
    <source>
        <dbReference type="ARBA" id="ARBA00022958"/>
    </source>
</evidence>
<evidence type="ECO:0000256" key="8">
    <source>
        <dbReference type="RuleBase" id="RU003313"/>
    </source>
</evidence>
<keyword evidence="11" id="KW-1185">Reference proteome</keyword>
<comment type="subunit">
    <text evidence="7">Homodimer. Heterotetramer of two MnmE and two MnmG subunits.</text>
</comment>
<dbReference type="NCBIfam" id="TIGR00231">
    <property type="entry name" value="small_GTP"/>
    <property type="match status" value="1"/>
</dbReference>
<keyword evidence="5 7" id="KW-0630">Potassium</keyword>